<dbReference type="SUPFAM" id="SSF63380">
    <property type="entry name" value="Riboflavin synthase domain-like"/>
    <property type="match status" value="1"/>
</dbReference>
<dbReference type="Gene3D" id="3.40.50.80">
    <property type="entry name" value="Nucleotide-binding domain of ferredoxin-NADP reductase (FNR) module"/>
    <property type="match status" value="1"/>
</dbReference>
<feature type="compositionally biased region" description="Polar residues" evidence="6">
    <location>
        <begin position="616"/>
        <end position="626"/>
    </location>
</feature>
<evidence type="ECO:0000256" key="7">
    <source>
        <dbReference type="SAM" id="Phobius"/>
    </source>
</evidence>
<feature type="transmembrane region" description="Helical" evidence="7">
    <location>
        <begin position="348"/>
        <end position="368"/>
    </location>
</feature>
<feature type="transmembrane region" description="Helical" evidence="7">
    <location>
        <begin position="298"/>
        <end position="318"/>
    </location>
</feature>
<sequence length="880" mass="95474">MLRRMLFTAACALLWLIVAGGAISFGFFYTTTPTRWYQVRATELITWRNTLILQYNFANATTGRATPLLSGGYSFLLIWQWCGTLAVALGSAGLLWLSSITAAANKASMSHPPKPVKKSASGLSWSVGAAARKAVIRVRRLLRYQVPPRGLWRSIRGPEGLSVLDLLLVLLWLGLHILWLREMTMRVLDSRRAAPPPPKAAKKLKPLPEVVQDSVAKYSGWVGRLDILLLFFPLPRCNFLHWLLGSDFASMVKYHRWLGQGTLLVYSLHGITYLSIWAHSGVLSTMLDWNMGAGVNRLSGLVAMCGGWLLCLTSLSFVRRRFYSLFYSCHILGATMFLLFGFMHRKDVATWVMPGIFLYLVDVVLRTLQQNFNGVKMKIAPAATGAEVNFPFSSTCAAVARLSSPNGGELLSLSIRCHESIHWVGGDTVFLNVPAVSWFQWHPFTIASEPSAANIMELKIKKYNRWTKALISRVSSDPLALYVSGPYDNSNRKWMKKFDTHVFVAGGVGITPALGMILELLAARRQQPAGKGSNADRIILVWVSRTMDELRALPYEILQAASDGVASGVDLYLHLTSSTAAPDGKHSQAAGVTTVAAKAAADGKASLEGTAPPGSGSRSSNDSVMTPQAIGEGLSGAKLPSGDEDAFGGLATAARPLSHPYMFSPLLWMAAVVLSFTGGFAGLMCSQAYDAHLSRTVTVRNDFSFVGMMQFAALGLGSTLPPAVLMLGAHLWRRLARPITWASFRTTASSFRSSNDQAVSTAIRTSLDDAPKKASFPTPAKALTSYIKYGRPDLLTLLHQVAMTGGIAPDVNATGPTSGELLDANFSSADLALEELRVAVYAAGPEPLVGTVSELCASLNGLWGRKGRAYLHFKSITHEL</sequence>
<feature type="transmembrane region" description="Helical" evidence="7">
    <location>
        <begin position="503"/>
        <end position="523"/>
    </location>
</feature>
<proteinExistence type="predicted"/>
<dbReference type="InterPro" id="IPR013121">
    <property type="entry name" value="Fe_red_NAD-bd_6"/>
</dbReference>
<evidence type="ECO:0000259" key="8">
    <source>
        <dbReference type="PROSITE" id="PS51384"/>
    </source>
</evidence>
<dbReference type="InterPro" id="IPR017938">
    <property type="entry name" value="Riboflavin_synthase-like_b-brl"/>
</dbReference>
<feature type="transmembrane region" description="Helical" evidence="7">
    <location>
        <begin position="227"/>
        <end position="245"/>
    </location>
</feature>
<dbReference type="FunCoup" id="D8TZX8">
    <property type="interactions" value="319"/>
</dbReference>
<dbReference type="SUPFAM" id="SSF52343">
    <property type="entry name" value="Ferredoxin reductase-like, C-terminal NADP-linked domain"/>
    <property type="match status" value="1"/>
</dbReference>
<dbReference type="SFLD" id="SFLDG01168">
    <property type="entry name" value="Ferric_reductase_subgroup_(FRE"/>
    <property type="match status" value="1"/>
</dbReference>
<dbReference type="GeneID" id="9615986"/>
<feature type="transmembrane region" description="Helical" evidence="7">
    <location>
        <begin position="325"/>
        <end position="342"/>
    </location>
</feature>
<keyword evidence="2 7" id="KW-0812">Transmembrane</keyword>
<dbReference type="AlphaFoldDB" id="D8TZX8"/>
<feature type="transmembrane region" description="Helical" evidence="7">
    <location>
        <begin position="257"/>
        <end position="278"/>
    </location>
</feature>
<organism evidence="10">
    <name type="scientific">Volvox carteri f. nagariensis</name>
    <dbReference type="NCBI Taxonomy" id="3068"/>
    <lineage>
        <taxon>Eukaryota</taxon>
        <taxon>Viridiplantae</taxon>
        <taxon>Chlorophyta</taxon>
        <taxon>core chlorophytes</taxon>
        <taxon>Chlorophyceae</taxon>
        <taxon>CS clade</taxon>
        <taxon>Chlamydomonadales</taxon>
        <taxon>Volvocaceae</taxon>
        <taxon>Volvox</taxon>
    </lineage>
</organism>
<dbReference type="InParanoid" id="D8TZX8"/>
<feature type="transmembrane region" description="Helical" evidence="7">
    <location>
        <begin position="709"/>
        <end position="732"/>
    </location>
</feature>
<dbReference type="RefSeq" id="XP_002951983.1">
    <property type="nucleotide sequence ID" value="XM_002951937.1"/>
</dbReference>
<keyword evidence="3 7" id="KW-1133">Transmembrane helix</keyword>
<evidence type="ECO:0000256" key="5">
    <source>
        <dbReference type="ARBA" id="ARBA00023136"/>
    </source>
</evidence>
<dbReference type="STRING" id="3068.D8TZX8"/>
<name>D8TZX8_VOLCA</name>
<dbReference type="InterPro" id="IPR050369">
    <property type="entry name" value="RBOH/FRE"/>
</dbReference>
<dbReference type="PROSITE" id="PS51384">
    <property type="entry name" value="FAD_FR"/>
    <property type="match status" value="1"/>
</dbReference>
<dbReference type="Proteomes" id="UP000001058">
    <property type="component" value="Unassembled WGS sequence"/>
</dbReference>
<dbReference type="GO" id="GO:0016491">
    <property type="term" value="F:oxidoreductase activity"/>
    <property type="evidence" value="ECO:0007669"/>
    <property type="project" value="UniProtKB-KW"/>
</dbReference>
<dbReference type="Pfam" id="PF08030">
    <property type="entry name" value="NAD_binding_6"/>
    <property type="match status" value="1"/>
</dbReference>
<dbReference type="Pfam" id="PF08022">
    <property type="entry name" value="FAD_binding_8"/>
    <property type="match status" value="1"/>
</dbReference>
<keyword evidence="5 7" id="KW-0472">Membrane</keyword>
<keyword evidence="10" id="KW-1185">Reference proteome</keyword>
<dbReference type="KEGG" id="vcn:VOLCADRAFT_105306"/>
<evidence type="ECO:0000256" key="4">
    <source>
        <dbReference type="ARBA" id="ARBA00023002"/>
    </source>
</evidence>
<dbReference type="InterPro" id="IPR013112">
    <property type="entry name" value="FAD-bd_8"/>
</dbReference>
<dbReference type="eggNOG" id="KOG0039">
    <property type="taxonomic scope" value="Eukaryota"/>
</dbReference>
<evidence type="ECO:0000256" key="1">
    <source>
        <dbReference type="ARBA" id="ARBA00004141"/>
    </source>
</evidence>
<dbReference type="GO" id="GO:0005886">
    <property type="term" value="C:plasma membrane"/>
    <property type="evidence" value="ECO:0007669"/>
    <property type="project" value="TreeGrafter"/>
</dbReference>
<dbReference type="InterPro" id="IPR039261">
    <property type="entry name" value="FNR_nucleotide-bd"/>
</dbReference>
<feature type="region of interest" description="Disordered" evidence="6">
    <location>
        <begin position="603"/>
        <end position="627"/>
    </location>
</feature>
<keyword evidence="4" id="KW-0560">Oxidoreductase</keyword>
<dbReference type="OrthoDB" id="167398at2759"/>
<dbReference type="InterPro" id="IPR017927">
    <property type="entry name" value="FAD-bd_FR_type"/>
</dbReference>
<feature type="transmembrane region" description="Helical" evidence="7">
    <location>
        <begin position="161"/>
        <end position="180"/>
    </location>
</feature>
<feature type="transmembrane region" description="Helical" evidence="7">
    <location>
        <begin position="78"/>
        <end position="104"/>
    </location>
</feature>
<feature type="domain" description="FAD-binding FR-type" evidence="8">
    <location>
        <begin position="389"/>
        <end position="493"/>
    </location>
</feature>
<dbReference type="CDD" id="cd06186">
    <property type="entry name" value="NOX_Duox_like_FAD_NADP"/>
    <property type="match status" value="1"/>
</dbReference>
<dbReference type="PANTHER" id="PTHR11972:SF69">
    <property type="entry name" value="FERRIC REDUCTION OXIDASE 6-RELATED"/>
    <property type="match status" value="1"/>
</dbReference>
<evidence type="ECO:0000256" key="2">
    <source>
        <dbReference type="ARBA" id="ARBA00022692"/>
    </source>
</evidence>
<dbReference type="InterPro" id="IPR013130">
    <property type="entry name" value="Fe3_Rdtase_TM_dom"/>
</dbReference>
<gene>
    <name evidence="9" type="ORF">VOLCADRAFT_105306</name>
</gene>
<reference evidence="9 10" key="1">
    <citation type="journal article" date="2010" name="Science">
        <title>Genomic analysis of organismal complexity in the multicellular green alga Volvox carteri.</title>
        <authorList>
            <person name="Prochnik S.E."/>
            <person name="Umen J."/>
            <person name="Nedelcu A.M."/>
            <person name="Hallmann A."/>
            <person name="Miller S.M."/>
            <person name="Nishii I."/>
            <person name="Ferris P."/>
            <person name="Kuo A."/>
            <person name="Mitros T."/>
            <person name="Fritz-Laylin L.K."/>
            <person name="Hellsten U."/>
            <person name="Chapman J."/>
            <person name="Simakov O."/>
            <person name="Rensing S.A."/>
            <person name="Terry A."/>
            <person name="Pangilinan J."/>
            <person name="Kapitonov V."/>
            <person name="Jurka J."/>
            <person name="Salamov A."/>
            <person name="Shapiro H."/>
            <person name="Schmutz J."/>
            <person name="Grimwood J."/>
            <person name="Lindquist E."/>
            <person name="Lucas S."/>
            <person name="Grigoriev I.V."/>
            <person name="Schmitt R."/>
            <person name="Kirk D."/>
            <person name="Rokhsar D.S."/>
        </authorList>
    </citation>
    <scope>NUCLEOTIDE SEQUENCE [LARGE SCALE GENOMIC DNA]</scope>
    <source>
        <strain evidence="10">f. Nagariensis / Eve</strain>
    </source>
</reference>
<accession>D8TZX8</accession>
<evidence type="ECO:0000313" key="9">
    <source>
        <dbReference type="EMBL" id="EFJ47088.1"/>
    </source>
</evidence>
<evidence type="ECO:0000313" key="10">
    <source>
        <dbReference type="Proteomes" id="UP000001058"/>
    </source>
</evidence>
<evidence type="ECO:0000256" key="3">
    <source>
        <dbReference type="ARBA" id="ARBA00022989"/>
    </source>
</evidence>
<comment type="subcellular location">
    <subcellularLocation>
        <location evidence="1">Membrane</location>
        <topology evidence="1">Multi-pass membrane protein</topology>
    </subcellularLocation>
</comment>
<protein>
    <submittedName>
        <fullName evidence="9">Ferric-chelate reductase</fullName>
    </submittedName>
</protein>
<feature type="transmembrane region" description="Helical" evidence="7">
    <location>
        <begin position="666"/>
        <end position="689"/>
    </location>
</feature>
<dbReference type="PANTHER" id="PTHR11972">
    <property type="entry name" value="NADPH OXIDASE"/>
    <property type="match status" value="1"/>
</dbReference>
<dbReference type="EMBL" id="GL378347">
    <property type="protein sequence ID" value="EFJ47088.1"/>
    <property type="molecule type" value="Genomic_DNA"/>
</dbReference>
<dbReference type="Pfam" id="PF01794">
    <property type="entry name" value="Ferric_reduct"/>
    <property type="match status" value="1"/>
</dbReference>
<evidence type="ECO:0000256" key="6">
    <source>
        <dbReference type="SAM" id="MobiDB-lite"/>
    </source>
</evidence>
<dbReference type="SFLD" id="SFLDS00052">
    <property type="entry name" value="Ferric_Reductase_Domain"/>
    <property type="match status" value="1"/>
</dbReference>